<gene>
    <name evidence="1" type="ORF">OWV82_020324</name>
</gene>
<proteinExistence type="predicted"/>
<organism evidence="1 2">
    <name type="scientific">Melia azedarach</name>
    <name type="common">Chinaberry tree</name>
    <dbReference type="NCBI Taxonomy" id="155640"/>
    <lineage>
        <taxon>Eukaryota</taxon>
        <taxon>Viridiplantae</taxon>
        <taxon>Streptophyta</taxon>
        <taxon>Embryophyta</taxon>
        <taxon>Tracheophyta</taxon>
        <taxon>Spermatophyta</taxon>
        <taxon>Magnoliopsida</taxon>
        <taxon>eudicotyledons</taxon>
        <taxon>Gunneridae</taxon>
        <taxon>Pentapetalae</taxon>
        <taxon>rosids</taxon>
        <taxon>malvids</taxon>
        <taxon>Sapindales</taxon>
        <taxon>Meliaceae</taxon>
        <taxon>Melia</taxon>
    </lineage>
</organism>
<dbReference type="Proteomes" id="UP001164539">
    <property type="component" value="Chromosome 11"/>
</dbReference>
<name>A0ACC1X5R3_MELAZ</name>
<evidence type="ECO:0000313" key="2">
    <source>
        <dbReference type="Proteomes" id="UP001164539"/>
    </source>
</evidence>
<protein>
    <submittedName>
        <fullName evidence="1">E3 ubiquitin-protein ligase</fullName>
    </submittedName>
</protein>
<dbReference type="EMBL" id="CM051404">
    <property type="protein sequence ID" value="KAJ4706702.1"/>
    <property type="molecule type" value="Genomic_DNA"/>
</dbReference>
<keyword evidence="2" id="KW-1185">Reference proteome</keyword>
<accession>A0ACC1X5R3</accession>
<sequence>MNTEEGRTTQAVRSSAYNSLSIADPDVLNGPICYELLSIPVYQFGCRSRVRSSNPFSKKNECENGHVLCSFCLIRLLPKKNQCPSCRSPVGTNRNIAIEKVLQSVTLLTCRNAKYGCEETTLLTLEKKHHHEKTCGHSPCSCPLSDCNFLGSSTQLYQHLFAQHSNSAVVLQFQYDKYFKVKLNATQEFLVLQEEKDNSLLFVLQNRIEQRGRSLSIHCISTRYVRKQYKIRANWGASCAIKMRSIARSSKRWRDYDDLGYLTVPSLVYDNEEKIDLDIYLYKDSLPNCDHPEWSF</sequence>
<reference evidence="1 2" key="1">
    <citation type="journal article" date="2023" name="Science">
        <title>Complex scaffold remodeling in plant triterpene biosynthesis.</title>
        <authorList>
            <person name="De La Pena R."/>
            <person name="Hodgson H."/>
            <person name="Liu J.C."/>
            <person name="Stephenson M.J."/>
            <person name="Martin A.C."/>
            <person name="Owen C."/>
            <person name="Harkess A."/>
            <person name="Leebens-Mack J."/>
            <person name="Jimenez L.E."/>
            <person name="Osbourn A."/>
            <person name="Sattely E.S."/>
        </authorList>
    </citation>
    <scope>NUCLEOTIDE SEQUENCE [LARGE SCALE GENOMIC DNA]</scope>
    <source>
        <strain evidence="2">cv. JPN11</strain>
        <tissue evidence="1">Leaf</tissue>
    </source>
</reference>
<evidence type="ECO:0000313" key="1">
    <source>
        <dbReference type="EMBL" id="KAJ4706702.1"/>
    </source>
</evidence>
<comment type="caution">
    <text evidence="1">The sequence shown here is derived from an EMBL/GenBank/DDBJ whole genome shotgun (WGS) entry which is preliminary data.</text>
</comment>